<dbReference type="Gene3D" id="3.30.1490.100">
    <property type="entry name" value="DNA polymerase, Y-family, little finger domain"/>
    <property type="match status" value="1"/>
</dbReference>
<dbReference type="GO" id="GO:0006281">
    <property type="term" value="P:DNA repair"/>
    <property type="evidence" value="ECO:0007669"/>
    <property type="project" value="UniProtKB-KW"/>
</dbReference>
<dbReference type="PROSITE" id="PS50173">
    <property type="entry name" value="UMUC"/>
    <property type="match status" value="1"/>
</dbReference>
<evidence type="ECO:0000256" key="8">
    <source>
        <dbReference type="ARBA" id="ARBA00023242"/>
    </source>
</evidence>
<evidence type="ECO:0000256" key="5">
    <source>
        <dbReference type="ARBA" id="ARBA00022771"/>
    </source>
</evidence>
<dbReference type="FunFam" id="1.10.150.20:FF:000014">
    <property type="entry name" value="Polymerase (DNA directed), eta"/>
    <property type="match status" value="1"/>
</dbReference>
<name>A0AAD4IH81_9PLEO</name>
<dbReference type="PANTHER" id="PTHR45873">
    <property type="entry name" value="DNA POLYMERASE ETA"/>
    <property type="match status" value="1"/>
</dbReference>
<dbReference type="InterPro" id="IPR017961">
    <property type="entry name" value="DNA_pol_Y-fam_little_finger"/>
</dbReference>
<dbReference type="Pfam" id="PF18439">
    <property type="entry name" value="zf_UBZ"/>
    <property type="match status" value="1"/>
</dbReference>
<dbReference type="InterPro" id="IPR043502">
    <property type="entry name" value="DNA/RNA_pol_sf"/>
</dbReference>
<dbReference type="GO" id="GO:0007064">
    <property type="term" value="P:mitotic sister chromatid cohesion"/>
    <property type="evidence" value="ECO:0007669"/>
    <property type="project" value="UniProtKB-ARBA"/>
</dbReference>
<evidence type="ECO:0000256" key="7">
    <source>
        <dbReference type="ARBA" id="ARBA00023204"/>
    </source>
</evidence>
<dbReference type="PROSITE" id="PS51907">
    <property type="entry name" value="ZF_UBZ3"/>
    <property type="match status" value="1"/>
</dbReference>
<keyword evidence="13" id="KW-0548">Nucleotidyltransferase</keyword>
<dbReference type="GO" id="GO:0070987">
    <property type="term" value="P:error-free translesion synthesis"/>
    <property type="evidence" value="ECO:0007669"/>
    <property type="project" value="UniProtKB-ARBA"/>
</dbReference>
<dbReference type="InterPro" id="IPR041298">
    <property type="entry name" value="UBZ3"/>
</dbReference>
<dbReference type="AlphaFoldDB" id="A0AAD4IH81"/>
<dbReference type="GO" id="GO:0003887">
    <property type="term" value="F:DNA-directed DNA polymerase activity"/>
    <property type="evidence" value="ECO:0007669"/>
    <property type="project" value="TreeGrafter"/>
</dbReference>
<dbReference type="GO" id="GO:0003684">
    <property type="term" value="F:damaged DNA binding"/>
    <property type="evidence" value="ECO:0007669"/>
    <property type="project" value="InterPro"/>
</dbReference>
<feature type="chain" id="PRO_5042011855" description="DNA polymerase eta" evidence="10">
    <location>
        <begin position="21"/>
        <end position="600"/>
    </location>
</feature>
<evidence type="ECO:0000256" key="10">
    <source>
        <dbReference type="SAM" id="SignalP"/>
    </source>
</evidence>
<dbReference type="PIRSF" id="PIRSF036603">
    <property type="entry name" value="DPol_eta"/>
    <property type="match status" value="1"/>
</dbReference>
<comment type="subcellular location">
    <subcellularLocation>
        <location evidence="1">Nucleus</location>
    </subcellularLocation>
</comment>
<dbReference type="PANTHER" id="PTHR45873:SF1">
    <property type="entry name" value="DNA POLYMERASE ETA"/>
    <property type="match status" value="1"/>
</dbReference>
<feature type="domain" description="UBZ3-type" evidence="12">
    <location>
        <begin position="564"/>
        <end position="598"/>
    </location>
</feature>
<dbReference type="GO" id="GO:0035861">
    <property type="term" value="C:site of double-strand break"/>
    <property type="evidence" value="ECO:0007669"/>
    <property type="project" value="TreeGrafter"/>
</dbReference>
<dbReference type="GO" id="GO:0008270">
    <property type="term" value="F:zinc ion binding"/>
    <property type="evidence" value="ECO:0007669"/>
    <property type="project" value="UniProtKB-KW"/>
</dbReference>
<dbReference type="Gene3D" id="1.10.150.20">
    <property type="entry name" value="5' to 3' exonuclease, C-terminal subdomain"/>
    <property type="match status" value="1"/>
</dbReference>
<dbReference type="GO" id="GO:0009314">
    <property type="term" value="P:response to radiation"/>
    <property type="evidence" value="ECO:0007669"/>
    <property type="project" value="TreeGrafter"/>
</dbReference>
<evidence type="ECO:0000259" key="12">
    <source>
        <dbReference type="PROSITE" id="PS51907"/>
    </source>
</evidence>
<keyword evidence="8" id="KW-0539">Nucleus</keyword>
<keyword evidence="2 13" id="KW-0808">Transferase</keyword>
<dbReference type="InterPro" id="IPR036775">
    <property type="entry name" value="DNA_pol_Y-fam_lit_finger_sf"/>
</dbReference>
<evidence type="ECO:0000313" key="13">
    <source>
        <dbReference type="EMBL" id="KAG9194398.1"/>
    </source>
</evidence>
<dbReference type="SUPFAM" id="SSF56672">
    <property type="entry name" value="DNA/RNA polymerases"/>
    <property type="match status" value="1"/>
</dbReference>
<dbReference type="EMBL" id="JAANER010000002">
    <property type="protein sequence ID" value="KAG9194398.1"/>
    <property type="molecule type" value="Genomic_DNA"/>
</dbReference>
<protein>
    <recommendedName>
        <fullName evidence="9">DNA polymerase eta</fullName>
    </recommendedName>
</protein>
<dbReference type="InterPro" id="IPR043128">
    <property type="entry name" value="Rev_trsase/Diguanyl_cyclase"/>
</dbReference>
<evidence type="ECO:0000256" key="3">
    <source>
        <dbReference type="ARBA" id="ARBA00022723"/>
    </source>
</evidence>
<evidence type="ECO:0000259" key="11">
    <source>
        <dbReference type="PROSITE" id="PS50173"/>
    </source>
</evidence>
<feature type="domain" description="UmuC" evidence="11">
    <location>
        <begin position="58"/>
        <end position="319"/>
    </location>
</feature>
<proteinExistence type="predicted"/>
<sequence>MALVAFGLRVVPLLVRTAVSEYTWARSGDSVKGSVSQYTYRDLDELKKFSPRSPLRIIALIDFDAFYAQCEVVRLRLQPSTPLAVQQWNAIIALNYPARESGLKRGASIEEARRLCPEIVLQHVATWREGETTWAYRPDVTKHMATDKSALDPYRLQSRKCFEFIRSLLADEPVQRVEKASIDEVFLDLSAQVHQIMLRQFPELAEQPDDLEQYLPSPNFSSLLDWAEDYVVDVENADPRPDWDDIALNIGAGIVRRIRAEVLIHFGYTCSAGISRNKVVAKLGAGFKKPNQQTVIPTQATCSFLAKHIVKLTKIRGLGGKLGQQVIASFGSDRVDDILRIPIEDLKAKLGKESGCWVYDVVRGREWSVVTSRLVVQSMPSAKTFVPSVGSFEQAMKWLRIFAADLMGRLTELQSEYPRQPTVVALHHHINGRFGPTRSKQATIPSGSRVDEMAIFAWSKALLRQVCDEGVAWPCASLSISISGFQPLVSQNHRITSFFTTEPANGKRLSDACEEDEGKQQGLKRICTGAGHETALEEMNSTCASSKTDRMGSLRNKSHDLQAESMFSYDCPKCSQSIQATQVLEHLDWHTALEMQESGE</sequence>
<keyword evidence="7" id="KW-0234">DNA repair</keyword>
<evidence type="ECO:0000256" key="2">
    <source>
        <dbReference type="ARBA" id="ARBA00022679"/>
    </source>
</evidence>
<comment type="caution">
    <text evidence="13">The sequence shown here is derived from an EMBL/GenBank/DDBJ whole genome shotgun (WGS) entry which is preliminary data.</text>
</comment>
<dbReference type="Proteomes" id="UP001199106">
    <property type="component" value="Unassembled WGS sequence"/>
</dbReference>
<gene>
    <name evidence="13" type="ORF">G6011_04433</name>
</gene>
<dbReference type="Gene3D" id="3.30.70.270">
    <property type="match status" value="1"/>
</dbReference>
<dbReference type="InterPro" id="IPR001126">
    <property type="entry name" value="UmuC"/>
</dbReference>
<evidence type="ECO:0000256" key="4">
    <source>
        <dbReference type="ARBA" id="ARBA00022763"/>
    </source>
</evidence>
<feature type="signal peptide" evidence="10">
    <location>
        <begin position="1"/>
        <end position="20"/>
    </location>
</feature>
<keyword evidence="10" id="KW-0732">Signal</keyword>
<dbReference type="SUPFAM" id="SSF100879">
    <property type="entry name" value="Lesion bypass DNA polymerase (Y-family), little finger domain"/>
    <property type="match status" value="1"/>
</dbReference>
<dbReference type="Pfam" id="PF21704">
    <property type="entry name" value="POLH-Rev1_HhH"/>
    <property type="match status" value="1"/>
</dbReference>
<dbReference type="FunFam" id="3.40.1170.60:FF:000008">
    <property type="entry name" value="DNA polymerase eta subunit"/>
    <property type="match status" value="1"/>
</dbReference>
<evidence type="ECO:0000256" key="6">
    <source>
        <dbReference type="ARBA" id="ARBA00022833"/>
    </source>
</evidence>
<keyword evidence="6" id="KW-0862">Zinc</keyword>
<dbReference type="Pfam" id="PF11799">
    <property type="entry name" value="IMS_C"/>
    <property type="match status" value="1"/>
</dbReference>
<evidence type="ECO:0000256" key="1">
    <source>
        <dbReference type="ARBA" id="ARBA00004123"/>
    </source>
</evidence>
<dbReference type="GO" id="GO:0042276">
    <property type="term" value="P:error-prone translesion synthesis"/>
    <property type="evidence" value="ECO:0007669"/>
    <property type="project" value="TreeGrafter"/>
</dbReference>
<dbReference type="GO" id="GO:0005634">
    <property type="term" value="C:nucleus"/>
    <property type="evidence" value="ECO:0007669"/>
    <property type="project" value="UniProtKB-SubCell"/>
</dbReference>
<dbReference type="InterPro" id="IPR052230">
    <property type="entry name" value="DNA_polymerase_eta"/>
</dbReference>
<keyword evidence="3" id="KW-0479">Metal-binding</keyword>
<organism evidence="13 14">
    <name type="scientific">Alternaria panax</name>
    <dbReference type="NCBI Taxonomy" id="48097"/>
    <lineage>
        <taxon>Eukaryota</taxon>
        <taxon>Fungi</taxon>
        <taxon>Dikarya</taxon>
        <taxon>Ascomycota</taxon>
        <taxon>Pezizomycotina</taxon>
        <taxon>Dothideomycetes</taxon>
        <taxon>Pleosporomycetidae</taxon>
        <taxon>Pleosporales</taxon>
        <taxon>Pleosporineae</taxon>
        <taxon>Pleosporaceae</taxon>
        <taxon>Alternaria</taxon>
        <taxon>Alternaria sect. Panax</taxon>
    </lineage>
</organism>
<dbReference type="GO" id="GO:0005657">
    <property type="term" value="C:replication fork"/>
    <property type="evidence" value="ECO:0007669"/>
    <property type="project" value="TreeGrafter"/>
</dbReference>
<accession>A0AAD4IH81</accession>
<keyword evidence="14" id="KW-1185">Reference proteome</keyword>
<reference evidence="13" key="1">
    <citation type="submission" date="2021-07" db="EMBL/GenBank/DDBJ databases">
        <title>Genome Resource of American Ginseng Black Spot Pathogen Alternaria panax.</title>
        <authorList>
            <person name="Qiu C."/>
            <person name="Wang W."/>
            <person name="Liu Z."/>
        </authorList>
    </citation>
    <scope>NUCLEOTIDE SEQUENCE</scope>
    <source>
        <strain evidence="13">BNCC115425</strain>
    </source>
</reference>
<dbReference type="Pfam" id="PF00817">
    <property type="entry name" value="IMS"/>
    <property type="match status" value="1"/>
</dbReference>
<evidence type="ECO:0000256" key="9">
    <source>
        <dbReference type="ARBA" id="ARBA00044975"/>
    </source>
</evidence>
<dbReference type="Gene3D" id="3.40.1170.60">
    <property type="match status" value="1"/>
</dbReference>
<keyword evidence="5" id="KW-0863">Zinc-finger</keyword>
<keyword evidence="4" id="KW-0227">DNA damage</keyword>
<evidence type="ECO:0000313" key="14">
    <source>
        <dbReference type="Proteomes" id="UP001199106"/>
    </source>
</evidence>